<reference evidence="2" key="1">
    <citation type="submission" date="2021-01" db="EMBL/GenBank/DDBJ databases">
        <title>Whole genome shotgun sequence of Dactylosporangium siamense NBRC 106093.</title>
        <authorList>
            <person name="Komaki H."/>
            <person name="Tamura T."/>
        </authorList>
    </citation>
    <scope>NUCLEOTIDE SEQUENCE</scope>
    <source>
        <strain evidence="2">NBRC 106093</strain>
    </source>
</reference>
<dbReference type="SUPFAM" id="SSF54427">
    <property type="entry name" value="NTF2-like"/>
    <property type="match status" value="1"/>
</dbReference>
<evidence type="ECO:0000313" key="2">
    <source>
        <dbReference type="EMBL" id="GIG53025.1"/>
    </source>
</evidence>
<evidence type="ECO:0000259" key="1">
    <source>
        <dbReference type="Pfam" id="PF12680"/>
    </source>
</evidence>
<comment type="caution">
    <text evidence="2">The sequence shown here is derived from an EMBL/GenBank/DDBJ whole genome shotgun (WGS) entry which is preliminary data.</text>
</comment>
<protein>
    <recommendedName>
        <fullName evidence="1">SnoaL-like domain-containing protein</fullName>
    </recommendedName>
</protein>
<gene>
    <name evidence="2" type="ORF">Dsi01nite_110660</name>
</gene>
<proteinExistence type="predicted"/>
<dbReference type="Pfam" id="PF12680">
    <property type="entry name" value="SnoaL_2"/>
    <property type="match status" value="1"/>
</dbReference>
<dbReference type="InterPro" id="IPR032710">
    <property type="entry name" value="NTF2-like_dom_sf"/>
</dbReference>
<name>A0A919PYD4_9ACTN</name>
<dbReference type="Gene3D" id="3.10.450.50">
    <property type="match status" value="1"/>
</dbReference>
<dbReference type="AlphaFoldDB" id="A0A919PYD4"/>
<sequence>MYHAITRARVRALWRRIGTGEYQVAVATAAPDLEFHFAGPPPIGVHLRGRDAFADWFRGVFELFPGLRITLTDVVVTGWPWRTTAVVKLRLTARLADGSTYENQAMQWVRLRWGRMVYDEVIEDTHALAAARAVQLGLTGPAAA</sequence>
<keyword evidence="3" id="KW-1185">Reference proteome</keyword>
<evidence type="ECO:0000313" key="3">
    <source>
        <dbReference type="Proteomes" id="UP000660611"/>
    </source>
</evidence>
<accession>A0A919PYD4</accession>
<feature type="domain" description="SnoaL-like" evidence="1">
    <location>
        <begin position="10"/>
        <end position="117"/>
    </location>
</feature>
<dbReference type="EMBL" id="BONQ01000207">
    <property type="protein sequence ID" value="GIG53025.1"/>
    <property type="molecule type" value="Genomic_DNA"/>
</dbReference>
<dbReference type="InterPro" id="IPR037401">
    <property type="entry name" value="SnoaL-like"/>
</dbReference>
<dbReference type="Proteomes" id="UP000660611">
    <property type="component" value="Unassembled WGS sequence"/>
</dbReference>
<organism evidence="2 3">
    <name type="scientific">Dactylosporangium siamense</name>
    <dbReference type="NCBI Taxonomy" id="685454"/>
    <lineage>
        <taxon>Bacteria</taxon>
        <taxon>Bacillati</taxon>
        <taxon>Actinomycetota</taxon>
        <taxon>Actinomycetes</taxon>
        <taxon>Micromonosporales</taxon>
        <taxon>Micromonosporaceae</taxon>
        <taxon>Dactylosporangium</taxon>
    </lineage>
</organism>
<dbReference type="RefSeq" id="WP_203854627.1">
    <property type="nucleotide sequence ID" value="NZ_BAAAVW010000047.1"/>
</dbReference>